<evidence type="ECO:0000256" key="5">
    <source>
        <dbReference type="ARBA" id="ARBA00022771"/>
    </source>
</evidence>
<comment type="caution">
    <text evidence="12">The sequence shown here is derived from an EMBL/GenBank/DDBJ whole genome shotgun (WGS) entry which is preliminary data.</text>
</comment>
<dbReference type="Proteomes" id="UP000308768">
    <property type="component" value="Unassembled WGS sequence"/>
</dbReference>
<evidence type="ECO:0000313" key="13">
    <source>
        <dbReference type="Proteomes" id="UP000308768"/>
    </source>
</evidence>
<dbReference type="SMART" id="SM00709">
    <property type="entry name" value="Zpr1"/>
    <property type="match status" value="2"/>
</dbReference>
<evidence type="ECO:0000313" key="11">
    <source>
        <dbReference type="EMBL" id="TKA78070.1"/>
    </source>
</evidence>
<organism evidence="12 13">
    <name type="scientific">Cryomyces minteri</name>
    <dbReference type="NCBI Taxonomy" id="331657"/>
    <lineage>
        <taxon>Eukaryota</taxon>
        <taxon>Fungi</taxon>
        <taxon>Dikarya</taxon>
        <taxon>Ascomycota</taxon>
        <taxon>Pezizomycotina</taxon>
        <taxon>Dothideomycetes</taxon>
        <taxon>Dothideomycetes incertae sedis</taxon>
        <taxon>Cryomyces</taxon>
    </lineage>
</organism>
<feature type="compositionally biased region" description="Basic and acidic residues" evidence="9">
    <location>
        <begin position="222"/>
        <end position="234"/>
    </location>
</feature>
<keyword evidence="4" id="KW-0677">Repeat</keyword>
<evidence type="ECO:0000313" key="12">
    <source>
        <dbReference type="EMBL" id="TKA80938.1"/>
    </source>
</evidence>
<dbReference type="AlphaFoldDB" id="A0A4U0XY96"/>
<name>A0A4U0XY96_9PEZI</name>
<dbReference type="EMBL" id="NAJN01000158">
    <property type="protein sequence ID" value="TKA78070.1"/>
    <property type="molecule type" value="Genomic_DNA"/>
</dbReference>
<comment type="function">
    <text evidence="8">Acts as a protein folding chaperone for elongation factor 1-alpha.</text>
</comment>
<evidence type="ECO:0000256" key="7">
    <source>
        <dbReference type="ARBA" id="ARBA00023242"/>
    </source>
</evidence>
<gene>
    <name evidence="12" type="ORF">B0A49_00951</name>
    <name evidence="11" type="ORF">B0A49_03526</name>
</gene>
<evidence type="ECO:0000256" key="6">
    <source>
        <dbReference type="ARBA" id="ARBA00022833"/>
    </source>
</evidence>
<dbReference type="InterPro" id="IPR004457">
    <property type="entry name" value="Znf_ZPR1"/>
</dbReference>
<dbReference type="InterPro" id="IPR042452">
    <property type="entry name" value="ZPR1_Znf1/2"/>
</dbReference>
<dbReference type="GO" id="GO:0008270">
    <property type="term" value="F:zinc ion binding"/>
    <property type="evidence" value="ECO:0007669"/>
    <property type="project" value="UniProtKB-KW"/>
</dbReference>
<sequence>MSMAQDLFADMGRKVEEMRANGDRTEGADDDEEVDSRVVDEIESLCMNCHEDGITKLLLTRIPFFREIVIMSFYCDHCHFKNSEIQSAGEIQQRGSKYTLKLDSDADFERQVVKSDGCVFRVDDIDLEIPPGRGQYSNVEGILRMVLSDLESHQEDRRKQMPEVAAQLDVVLEKLRNMLDGSSFPFTISIDDPAGNSWIEPSPRDHAGKYTRREYLRTREQNEALGLEDGKAQRDGTGAPDTEIRPEYKATQMTPAMPDGGVNNVDADDEIVENRVYSFPATCPGCMKPCDTNMKMVNIPHFKQVVVMSTVCDHCGYRSNEIKTGGEIPEKGCRITMSVEKPEDLARDILKSESCRLICPGLELDVQPGTVGGRFTTIEGLLTQFRDDLHSSVFGMDDTEGTGGDSLQAETKATWDAFFSRLTLAIDGKLPFTLIMEDPLASSYVQSFTAPAPDPQIEVEEYERSFDEMEHLGLNDIKTEGYENDAEPEEAQGHSDVAAAIADPSKIEGLSEQAVKALQDLEVSDPAVDAKHGRGA</sequence>
<evidence type="ECO:0000256" key="2">
    <source>
        <dbReference type="ARBA" id="ARBA00008354"/>
    </source>
</evidence>
<dbReference type="NCBIfam" id="TIGR00310">
    <property type="entry name" value="ZPR1_znf"/>
    <property type="match status" value="2"/>
</dbReference>
<dbReference type="PANTHER" id="PTHR10876:SF0">
    <property type="entry name" value="ZINC FINGER PROTEIN ZPR1"/>
    <property type="match status" value="1"/>
</dbReference>
<dbReference type="InterPro" id="IPR056180">
    <property type="entry name" value="ZPR1_jr_dom"/>
</dbReference>
<comment type="similarity">
    <text evidence="2">Belongs to the ZPR1 family.</text>
</comment>
<evidence type="ECO:0000256" key="9">
    <source>
        <dbReference type="SAM" id="MobiDB-lite"/>
    </source>
</evidence>
<dbReference type="FunFam" id="2.20.25.420:FF:000002">
    <property type="entry name" value="Zinc finger protein ZPR1"/>
    <property type="match status" value="1"/>
</dbReference>
<feature type="domain" description="Zinc finger ZPR1-type" evidence="10">
    <location>
        <begin position="281"/>
        <end position="447"/>
    </location>
</feature>
<keyword evidence="6" id="KW-0862">Zinc</keyword>
<dbReference type="PANTHER" id="PTHR10876">
    <property type="entry name" value="ZINC FINGER PROTEIN ZPR1"/>
    <property type="match status" value="1"/>
</dbReference>
<keyword evidence="13" id="KW-1185">Reference proteome</keyword>
<dbReference type="Gene3D" id="2.60.120.1040">
    <property type="entry name" value="ZPR1, A/B domain"/>
    <property type="match status" value="2"/>
</dbReference>
<evidence type="ECO:0000256" key="1">
    <source>
        <dbReference type="ARBA" id="ARBA00004123"/>
    </source>
</evidence>
<dbReference type="EMBL" id="NAJN01000041">
    <property type="protein sequence ID" value="TKA80938.1"/>
    <property type="molecule type" value="Genomic_DNA"/>
</dbReference>
<dbReference type="InterPro" id="IPR042451">
    <property type="entry name" value="ZPR1_A/B_dom"/>
</dbReference>
<dbReference type="Pfam" id="PF03367">
    <property type="entry name" value="Zn_ribbon_ZPR1"/>
    <property type="match status" value="2"/>
</dbReference>
<protein>
    <recommendedName>
        <fullName evidence="10">Zinc finger ZPR1-type domain-containing protein</fullName>
    </recommendedName>
</protein>
<dbReference type="FunFam" id="2.20.25.420:FF:000001">
    <property type="entry name" value="Zinc finger protein ZPR1"/>
    <property type="match status" value="1"/>
</dbReference>
<proteinExistence type="inferred from homology"/>
<comment type="subcellular location">
    <subcellularLocation>
        <location evidence="1">Nucleus</location>
    </subcellularLocation>
</comment>
<feature type="domain" description="Zinc finger ZPR1-type" evidence="10">
    <location>
        <begin position="44"/>
        <end position="201"/>
    </location>
</feature>
<evidence type="ECO:0000256" key="3">
    <source>
        <dbReference type="ARBA" id="ARBA00022723"/>
    </source>
</evidence>
<dbReference type="Gene3D" id="2.20.25.420">
    <property type="entry name" value="ZPR1, zinc finger domain"/>
    <property type="match status" value="2"/>
</dbReference>
<dbReference type="FunFam" id="2.60.120.1040:FF:000001">
    <property type="entry name" value="Zinc finger protein ZPR1"/>
    <property type="match status" value="1"/>
</dbReference>
<evidence type="ECO:0000256" key="8">
    <source>
        <dbReference type="ARBA" id="ARBA00054139"/>
    </source>
</evidence>
<keyword evidence="5" id="KW-0863">Zinc-finger</keyword>
<keyword evidence="7" id="KW-0539">Nucleus</keyword>
<accession>A0A4U0XY96</accession>
<dbReference type="OrthoDB" id="308464at2759"/>
<keyword evidence="3" id="KW-0479">Metal-binding</keyword>
<dbReference type="InterPro" id="IPR040141">
    <property type="entry name" value="ZPR1"/>
</dbReference>
<feature type="region of interest" description="Disordered" evidence="9">
    <location>
        <begin position="222"/>
        <end position="243"/>
    </location>
</feature>
<dbReference type="FunFam" id="2.60.120.1040:FF:000003">
    <property type="entry name" value="Zinc finger protein zpr1"/>
    <property type="match status" value="1"/>
</dbReference>
<dbReference type="STRING" id="331657.A0A4U0XY96"/>
<evidence type="ECO:0000256" key="4">
    <source>
        <dbReference type="ARBA" id="ARBA00022737"/>
    </source>
</evidence>
<dbReference type="Pfam" id="PF22794">
    <property type="entry name" value="jr-ZPR1"/>
    <property type="match status" value="2"/>
</dbReference>
<dbReference type="GO" id="GO:0005634">
    <property type="term" value="C:nucleus"/>
    <property type="evidence" value="ECO:0007669"/>
    <property type="project" value="UniProtKB-SubCell"/>
</dbReference>
<evidence type="ECO:0000259" key="10">
    <source>
        <dbReference type="SMART" id="SM00709"/>
    </source>
</evidence>
<reference evidence="12 13" key="1">
    <citation type="submission" date="2017-03" db="EMBL/GenBank/DDBJ databases">
        <title>Genomes of endolithic fungi from Antarctica.</title>
        <authorList>
            <person name="Coleine C."/>
            <person name="Masonjones S."/>
            <person name="Stajich J.E."/>
        </authorList>
    </citation>
    <scope>NUCLEOTIDE SEQUENCE [LARGE SCALE GENOMIC DNA]</scope>
    <source>
        <strain evidence="12 13">CCFEE 5187</strain>
    </source>
</reference>
<feature type="region of interest" description="Disordered" evidence="9">
    <location>
        <begin position="482"/>
        <end position="503"/>
    </location>
</feature>